<dbReference type="Pfam" id="PF04932">
    <property type="entry name" value="Wzy_C"/>
    <property type="match status" value="1"/>
</dbReference>
<dbReference type="GO" id="GO:0016020">
    <property type="term" value="C:membrane"/>
    <property type="evidence" value="ECO:0007669"/>
    <property type="project" value="UniProtKB-SubCell"/>
</dbReference>
<dbReference type="AlphaFoldDB" id="A0A7U9TLA7"/>
<keyword evidence="2" id="KW-0812">Transmembrane</keyword>
<evidence type="ECO:0000256" key="4">
    <source>
        <dbReference type="ARBA" id="ARBA00023136"/>
    </source>
</evidence>
<comment type="subcellular location">
    <subcellularLocation>
        <location evidence="1">Membrane</location>
        <topology evidence="1">Multi-pass membrane protein</topology>
    </subcellularLocation>
</comment>
<dbReference type="PANTHER" id="PTHR37422:SF17">
    <property type="entry name" value="O-ANTIGEN LIGASE"/>
    <property type="match status" value="1"/>
</dbReference>
<evidence type="ECO:0000256" key="3">
    <source>
        <dbReference type="ARBA" id="ARBA00022989"/>
    </source>
</evidence>
<protein>
    <recommendedName>
        <fullName evidence="5">O-antigen ligase-related domain-containing protein</fullName>
    </recommendedName>
</protein>
<gene>
    <name evidence="6" type="ORF">MPAN_009600</name>
</gene>
<organism evidence="6 7">
    <name type="scientific">Mariniplasma anaerobium</name>
    <dbReference type="NCBI Taxonomy" id="2735436"/>
    <lineage>
        <taxon>Bacteria</taxon>
        <taxon>Bacillati</taxon>
        <taxon>Mycoplasmatota</taxon>
        <taxon>Mollicutes</taxon>
        <taxon>Acholeplasmatales</taxon>
        <taxon>Acholeplasmataceae</taxon>
        <taxon>Mariniplasma</taxon>
    </lineage>
</organism>
<dbReference type="PANTHER" id="PTHR37422">
    <property type="entry name" value="TEICHURONIC ACID BIOSYNTHESIS PROTEIN TUAE"/>
    <property type="match status" value="1"/>
</dbReference>
<evidence type="ECO:0000313" key="7">
    <source>
        <dbReference type="Proteomes" id="UP000620133"/>
    </source>
</evidence>
<evidence type="ECO:0000256" key="1">
    <source>
        <dbReference type="ARBA" id="ARBA00004141"/>
    </source>
</evidence>
<feature type="domain" description="O-antigen ligase-related" evidence="5">
    <location>
        <begin position="248"/>
        <end position="387"/>
    </location>
</feature>
<name>A0A7U9TLA7_9MOLU</name>
<keyword evidence="3" id="KW-1133">Transmembrane helix</keyword>
<dbReference type="InterPro" id="IPR051533">
    <property type="entry name" value="WaaL-like"/>
</dbReference>
<keyword evidence="4" id="KW-0472">Membrane</keyword>
<reference evidence="6" key="1">
    <citation type="submission" date="2021-01" db="EMBL/GenBank/DDBJ databases">
        <title>Draft genome sequence of Acholeplasmataceae bacterium strain Mahy22.</title>
        <authorList>
            <person name="Watanabe M."/>
            <person name="Kojima H."/>
            <person name="Fukui M."/>
        </authorList>
    </citation>
    <scope>NUCLEOTIDE SEQUENCE</scope>
    <source>
        <strain evidence="6">Mahy22</strain>
    </source>
</reference>
<evidence type="ECO:0000259" key="5">
    <source>
        <dbReference type="Pfam" id="PF04932"/>
    </source>
</evidence>
<evidence type="ECO:0000256" key="2">
    <source>
        <dbReference type="ARBA" id="ARBA00022692"/>
    </source>
</evidence>
<sequence>MKHIERFLNSGVYIALIFAITLISWSFYQETPPHIFNLYNIIGLFVLVALMFLILVFFENTLYIAPILISFLFIVNKSDMNFDTTTSVGWVYIALALVFLGPLIHYLRYKPKIKKGHFTLGLLLIAISYVLSLLFIPFEINSIPVSLLGFVYLGFYIFLLSTAKANIDYIFKIMIFVNILLTAQVGLYLYRGYIANPDLAFVDRLFAGWGRNLGWANVNDMCFYIALTFPSYLYFIYKKPYHMYLWIVMIIPVIFVFLTESRGGLIGFAISFIGIIAFNLIKGHVMQLIQMLVFLTVIGIIFYIYQEAAIKWWDRFMLSFGEDLNDFSSNRIEIYQQGLTVFKAHPLFGGGWLSLQQLNPGTRLFMYHSTLVQALAAMGIFGLFALLVHFFQVATFFFKNITLEKSLFIIGYGAAQIHGLIDNVQYAVPFSLLMVIIFALWETSEKKTIFDIKDHRYISSQT</sequence>
<dbReference type="InterPro" id="IPR007016">
    <property type="entry name" value="O-antigen_ligase-rel_domated"/>
</dbReference>
<evidence type="ECO:0000313" key="6">
    <source>
        <dbReference type="EMBL" id="BCR36067.1"/>
    </source>
</evidence>
<dbReference type="Proteomes" id="UP000620133">
    <property type="component" value="Chromosome"/>
</dbReference>
<dbReference type="EMBL" id="AP024412">
    <property type="protein sequence ID" value="BCR36067.1"/>
    <property type="molecule type" value="Genomic_DNA"/>
</dbReference>
<accession>A0A7U9TLA7</accession>
<dbReference type="RefSeq" id="WP_176239530.1">
    <property type="nucleotide sequence ID" value="NZ_AP024412.1"/>
</dbReference>
<keyword evidence="7" id="KW-1185">Reference proteome</keyword>
<proteinExistence type="predicted"/>
<dbReference type="KEGG" id="manr:MPAN_009600"/>